<dbReference type="PANTHER" id="PTHR21396">
    <property type="entry name" value="39S RIBOSOMAL PROTEIN L43"/>
    <property type="match status" value="1"/>
</dbReference>
<evidence type="ECO:0000313" key="8">
    <source>
        <dbReference type="EMBL" id="ORX40539.1"/>
    </source>
</evidence>
<evidence type="ECO:0000256" key="5">
    <source>
        <dbReference type="ARBA" id="ARBA00023274"/>
    </source>
</evidence>
<evidence type="ECO:0000256" key="3">
    <source>
        <dbReference type="ARBA" id="ARBA00022980"/>
    </source>
</evidence>
<dbReference type="OrthoDB" id="88at2759"/>
<dbReference type="FunCoup" id="A0A1Y1URF0">
    <property type="interactions" value="132"/>
</dbReference>
<dbReference type="SMART" id="SM00916">
    <property type="entry name" value="L51_S25_CI-B8"/>
    <property type="match status" value="1"/>
</dbReference>
<keyword evidence="4" id="KW-0496">Mitochondrion</keyword>
<comment type="similarity">
    <text evidence="2">Belongs to the mitochondrion-specific ribosomal protein mL43 family.</text>
</comment>
<comment type="subcellular location">
    <subcellularLocation>
        <location evidence="1">Mitochondrion</location>
    </subcellularLocation>
</comment>
<dbReference type="STRING" id="4999.A0A1Y1URF0"/>
<gene>
    <name evidence="8" type="ORF">BD324DRAFT_611184</name>
</gene>
<dbReference type="GO" id="GO:0005762">
    <property type="term" value="C:mitochondrial large ribosomal subunit"/>
    <property type="evidence" value="ECO:0007669"/>
    <property type="project" value="TreeGrafter"/>
</dbReference>
<evidence type="ECO:0000256" key="4">
    <source>
        <dbReference type="ARBA" id="ARBA00023128"/>
    </source>
</evidence>
<dbReference type="GO" id="GO:0003735">
    <property type="term" value="F:structural constituent of ribosome"/>
    <property type="evidence" value="ECO:0007669"/>
    <property type="project" value="InterPro"/>
</dbReference>
<keyword evidence="3" id="KW-0689">Ribosomal protein</keyword>
<accession>A0A1Y1URF0</accession>
<dbReference type="GO" id="GO:0032543">
    <property type="term" value="P:mitochondrial translation"/>
    <property type="evidence" value="ECO:0007669"/>
    <property type="project" value="InterPro"/>
</dbReference>
<keyword evidence="9" id="KW-1185">Reference proteome</keyword>
<dbReference type="InterPro" id="IPR007741">
    <property type="entry name" value="Ribosomal_mL43/mS25/NADH_DH"/>
</dbReference>
<organism evidence="8 9">
    <name type="scientific">Kockovaella imperatae</name>
    <dbReference type="NCBI Taxonomy" id="4999"/>
    <lineage>
        <taxon>Eukaryota</taxon>
        <taxon>Fungi</taxon>
        <taxon>Dikarya</taxon>
        <taxon>Basidiomycota</taxon>
        <taxon>Agaricomycotina</taxon>
        <taxon>Tremellomycetes</taxon>
        <taxon>Tremellales</taxon>
        <taxon>Cuniculitremaceae</taxon>
        <taxon>Kockovaella</taxon>
    </lineage>
</organism>
<evidence type="ECO:0000259" key="7">
    <source>
        <dbReference type="SMART" id="SM00916"/>
    </source>
</evidence>
<evidence type="ECO:0000256" key="6">
    <source>
        <dbReference type="ARBA" id="ARBA00035188"/>
    </source>
</evidence>
<dbReference type="EMBL" id="NBSH01000001">
    <property type="protein sequence ID" value="ORX40539.1"/>
    <property type="molecule type" value="Genomic_DNA"/>
</dbReference>
<comment type="caution">
    <text evidence="8">The sequence shown here is derived from an EMBL/GenBank/DDBJ whole genome shotgun (WGS) entry which is preliminary data.</text>
</comment>
<dbReference type="Gene3D" id="3.40.30.10">
    <property type="entry name" value="Glutaredoxin"/>
    <property type="match status" value="1"/>
</dbReference>
<dbReference type="PANTHER" id="PTHR21396:SF2">
    <property type="entry name" value="LARGE RIBOSOMAL SUBUNIT PROTEIN ML43"/>
    <property type="match status" value="1"/>
</dbReference>
<keyword evidence="5" id="KW-0687">Ribonucleoprotein</keyword>
<dbReference type="InterPro" id="IPR039927">
    <property type="entry name" value="Ribosomal_mL43"/>
</dbReference>
<reference evidence="8 9" key="1">
    <citation type="submission" date="2017-03" db="EMBL/GenBank/DDBJ databases">
        <title>Widespread Adenine N6-methylation of Active Genes in Fungi.</title>
        <authorList>
            <consortium name="DOE Joint Genome Institute"/>
            <person name="Mondo S.J."/>
            <person name="Dannebaum R.O."/>
            <person name="Kuo R.C."/>
            <person name="Louie K.B."/>
            <person name="Bewick A.J."/>
            <person name="Labutti K."/>
            <person name="Haridas S."/>
            <person name="Kuo A."/>
            <person name="Salamov A."/>
            <person name="Ahrendt S.R."/>
            <person name="Lau R."/>
            <person name="Bowen B.P."/>
            <person name="Lipzen A."/>
            <person name="Sullivan W."/>
            <person name="Andreopoulos W.B."/>
            <person name="Clum A."/>
            <person name="Lindquist E."/>
            <person name="Daum C."/>
            <person name="Northen T.R."/>
            <person name="Ramamoorthy G."/>
            <person name="Schmitz R.J."/>
            <person name="Gryganskyi A."/>
            <person name="Culley D."/>
            <person name="Magnuson J."/>
            <person name="James T.Y."/>
            <person name="O'Malley M.A."/>
            <person name="Stajich J.E."/>
            <person name="Spatafora J.W."/>
            <person name="Visel A."/>
            <person name="Grigoriev I.V."/>
        </authorList>
    </citation>
    <scope>NUCLEOTIDE SEQUENCE [LARGE SCALE GENOMIC DNA]</scope>
    <source>
        <strain evidence="8 9">NRRL Y-17943</strain>
    </source>
</reference>
<evidence type="ECO:0000256" key="2">
    <source>
        <dbReference type="ARBA" id="ARBA00006073"/>
    </source>
</evidence>
<name>A0A1Y1URF0_9TREE</name>
<sequence>MSDSLHRSIIDTMRVLPKNKLFAKTQTIPGYGHFLTPLRKLILDYSDWSPVHDGLRSYLKGPFVKVAQANPDVEFVVRMVHRNGNGLLRGHYVNGRDKVICVNKLTQSEVAKKVDILLNASGLQIRSMKNLQLQHAPGAESARGIWSSLHAAKGSAGAFKI</sequence>
<dbReference type="Pfam" id="PF05047">
    <property type="entry name" value="L51_S25_CI-B8"/>
    <property type="match status" value="1"/>
</dbReference>
<evidence type="ECO:0000313" key="9">
    <source>
        <dbReference type="Proteomes" id="UP000193218"/>
    </source>
</evidence>
<feature type="domain" description="Ribosomal protein/NADH dehydrogenase" evidence="7">
    <location>
        <begin position="47"/>
        <end position="121"/>
    </location>
</feature>
<dbReference type="InParanoid" id="A0A1Y1URF0"/>
<evidence type="ECO:0000256" key="1">
    <source>
        <dbReference type="ARBA" id="ARBA00004173"/>
    </source>
</evidence>
<proteinExistence type="inferred from homology"/>
<dbReference type="SUPFAM" id="SSF52833">
    <property type="entry name" value="Thioredoxin-like"/>
    <property type="match status" value="1"/>
</dbReference>
<protein>
    <recommendedName>
        <fullName evidence="6">Large ribosomal subunit protein mL43</fullName>
    </recommendedName>
</protein>
<dbReference type="GeneID" id="33556055"/>
<dbReference type="AlphaFoldDB" id="A0A1Y1URF0"/>
<dbReference type="InterPro" id="IPR036249">
    <property type="entry name" value="Thioredoxin-like_sf"/>
</dbReference>
<dbReference type="Proteomes" id="UP000193218">
    <property type="component" value="Unassembled WGS sequence"/>
</dbReference>
<dbReference type="RefSeq" id="XP_021874218.1">
    <property type="nucleotide sequence ID" value="XM_022014247.1"/>
</dbReference>